<organism evidence="1 2">
    <name type="scientific">Heterorhabditis bacteriophora</name>
    <name type="common">Entomopathogenic nematode worm</name>
    <dbReference type="NCBI Taxonomy" id="37862"/>
    <lineage>
        <taxon>Eukaryota</taxon>
        <taxon>Metazoa</taxon>
        <taxon>Ecdysozoa</taxon>
        <taxon>Nematoda</taxon>
        <taxon>Chromadorea</taxon>
        <taxon>Rhabditida</taxon>
        <taxon>Rhabditina</taxon>
        <taxon>Rhabditomorpha</taxon>
        <taxon>Strongyloidea</taxon>
        <taxon>Heterorhabditidae</taxon>
        <taxon>Heterorhabditis</taxon>
    </lineage>
</organism>
<dbReference type="WBParaSite" id="Hba_04043">
    <property type="protein sequence ID" value="Hba_04043"/>
    <property type="gene ID" value="Hba_04043"/>
</dbReference>
<protein>
    <submittedName>
        <fullName evidence="2">Uncharacterized protein</fullName>
    </submittedName>
</protein>
<sequence length="127" mass="14280">MLSTRRTSFPKIRKTRKRTTKHFYDLSVHFLHTELVLCINVYTGAPAPIRPAQVQLLADEHSLTLNTCRDSSTLCAAVTTPTTLDGNRIIKSHVYCELVRQRCLGASKSAQIVQNLTERPSIGQKML</sequence>
<dbReference type="Proteomes" id="UP000095283">
    <property type="component" value="Unplaced"/>
</dbReference>
<dbReference type="AlphaFoldDB" id="A0A1I7WGD0"/>
<proteinExistence type="predicted"/>
<keyword evidence="1" id="KW-1185">Reference proteome</keyword>
<evidence type="ECO:0000313" key="1">
    <source>
        <dbReference type="Proteomes" id="UP000095283"/>
    </source>
</evidence>
<name>A0A1I7WGD0_HETBA</name>
<reference evidence="2" key="1">
    <citation type="submission" date="2016-11" db="UniProtKB">
        <authorList>
            <consortium name="WormBaseParasite"/>
        </authorList>
    </citation>
    <scope>IDENTIFICATION</scope>
</reference>
<accession>A0A1I7WGD0</accession>
<evidence type="ECO:0000313" key="2">
    <source>
        <dbReference type="WBParaSite" id="Hba_04043"/>
    </source>
</evidence>